<reference evidence="1" key="1">
    <citation type="submission" date="2014-11" db="EMBL/GenBank/DDBJ databases">
        <authorList>
            <person name="Amaro Gonzalez C."/>
        </authorList>
    </citation>
    <scope>NUCLEOTIDE SEQUENCE</scope>
</reference>
<proteinExistence type="predicted"/>
<accession>A0A0E9W699</accession>
<evidence type="ECO:0000313" key="1">
    <source>
        <dbReference type="EMBL" id="JAH85125.1"/>
    </source>
</evidence>
<sequence>MTPPQHHH</sequence>
<reference evidence="1" key="2">
    <citation type="journal article" date="2015" name="Fish Shellfish Immunol.">
        <title>Early steps in the European eel (Anguilla anguilla)-Vibrio vulnificus interaction in the gills: Role of the RtxA13 toxin.</title>
        <authorList>
            <person name="Callol A."/>
            <person name="Pajuelo D."/>
            <person name="Ebbesson L."/>
            <person name="Teles M."/>
            <person name="MacKenzie S."/>
            <person name="Amaro C."/>
        </authorList>
    </citation>
    <scope>NUCLEOTIDE SEQUENCE</scope>
</reference>
<name>A0A0E9W699_ANGAN</name>
<organism evidence="1">
    <name type="scientific">Anguilla anguilla</name>
    <name type="common">European freshwater eel</name>
    <name type="synonym">Muraena anguilla</name>
    <dbReference type="NCBI Taxonomy" id="7936"/>
    <lineage>
        <taxon>Eukaryota</taxon>
        <taxon>Metazoa</taxon>
        <taxon>Chordata</taxon>
        <taxon>Craniata</taxon>
        <taxon>Vertebrata</taxon>
        <taxon>Euteleostomi</taxon>
        <taxon>Actinopterygii</taxon>
        <taxon>Neopterygii</taxon>
        <taxon>Teleostei</taxon>
        <taxon>Anguilliformes</taxon>
        <taxon>Anguillidae</taxon>
        <taxon>Anguilla</taxon>
    </lineage>
</organism>
<protein>
    <submittedName>
        <fullName evidence="1">Uncharacterized protein</fullName>
    </submittedName>
</protein>
<dbReference type="EMBL" id="GBXM01023452">
    <property type="protein sequence ID" value="JAH85125.1"/>
    <property type="molecule type" value="Transcribed_RNA"/>
</dbReference>